<evidence type="ECO:0000313" key="2">
    <source>
        <dbReference type="Proteomes" id="UP000186817"/>
    </source>
</evidence>
<dbReference type="OrthoDB" id="414415at2759"/>
<dbReference type="Proteomes" id="UP000186817">
    <property type="component" value="Unassembled WGS sequence"/>
</dbReference>
<evidence type="ECO:0000313" key="1">
    <source>
        <dbReference type="EMBL" id="OLQ04687.1"/>
    </source>
</evidence>
<accession>A0A1Q9EBA3</accession>
<name>A0A1Q9EBA3_SYMMI</name>
<organism evidence="1 2">
    <name type="scientific">Symbiodinium microadriaticum</name>
    <name type="common">Dinoflagellate</name>
    <name type="synonym">Zooxanthella microadriatica</name>
    <dbReference type="NCBI Taxonomy" id="2951"/>
    <lineage>
        <taxon>Eukaryota</taxon>
        <taxon>Sar</taxon>
        <taxon>Alveolata</taxon>
        <taxon>Dinophyceae</taxon>
        <taxon>Suessiales</taxon>
        <taxon>Symbiodiniaceae</taxon>
        <taxon>Symbiodinium</taxon>
    </lineage>
</organism>
<comment type="caution">
    <text evidence="1">The sequence shown here is derived from an EMBL/GenBank/DDBJ whole genome shotgun (WGS) entry which is preliminary data.</text>
</comment>
<dbReference type="EMBL" id="LSRX01000203">
    <property type="protein sequence ID" value="OLQ04687.1"/>
    <property type="molecule type" value="Genomic_DNA"/>
</dbReference>
<reference evidence="1 2" key="1">
    <citation type="submission" date="2016-02" db="EMBL/GenBank/DDBJ databases">
        <title>Genome analysis of coral dinoflagellate symbionts highlights evolutionary adaptations to a symbiotic lifestyle.</title>
        <authorList>
            <person name="Aranda M."/>
            <person name="Li Y."/>
            <person name="Liew Y.J."/>
            <person name="Baumgarten S."/>
            <person name="Simakov O."/>
            <person name="Wilson M."/>
            <person name="Piel J."/>
            <person name="Ashoor H."/>
            <person name="Bougouffa S."/>
            <person name="Bajic V.B."/>
            <person name="Ryu T."/>
            <person name="Ravasi T."/>
            <person name="Bayer T."/>
            <person name="Micklem G."/>
            <person name="Kim H."/>
            <person name="Bhak J."/>
            <person name="Lajeunesse T.C."/>
            <person name="Voolstra C.R."/>
        </authorList>
    </citation>
    <scope>NUCLEOTIDE SEQUENCE [LARGE SCALE GENOMIC DNA]</scope>
    <source>
        <strain evidence="1 2">CCMP2467</strain>
    </source>
</reference>
<keyword evidence="2" id="KW-1185">Reference proteome</keyword>
<sequence>MDRAIFGPGIPARAGNRHWIERLRDLIDEMQTGHTEDEPLKESVGSIRSITMYRYCSVIEKYDAGQGLNGFAKDWPLWFVSAMALMIWHVVVQHTPVVVVKADAADESQKDRLSRCKGDLMQVLGLASCNGLEATWPSDASTSSLLQQLGEEQSFAYCLRHGALHGIGLGSNKPTRERAACLALALASLLEQRPPPWLEGELSGELQRAKDAEVLHLDLPHDTESMDDMRDAGRDVRGFACIKQWEFQQGKNWLMEVLGLTALPESLCEGKVGEVNKDRLDMVFPDIYFSGLWQLAHQNQQWQVVAVGRNVEERYRTACVGLASQIANAHGASKWWPQVQREFDHGQWLPDELGRFYDVEQKGFWANVSSWQQTDSKPGLPLALADISTLPRLTKQGFKDLRMTCQPALHRELQAQDGYAEIDLTDSGRPWPSILAAHKMRDEIVGPGVDRFAIASDERKLDKHQQHAPLVFCLVKRIDGKITTFSDLERTEETFQKQCLPKDEYNAFRWAAGWEVKGRWEAFQHGVFKNVIRDFKDQHQIQQWAEGDLLPPTTGAKAQLFAWRLSRHWERRLREWLMTRQACPKVEQVRSSVAPELRKEFDNAVAGVCRQSPSPPPNQAASEGFTPLQLQMLNAALESDEWKSCLKNLDPSRWNDYRWIENKYYDQLHWMSAGDEILFGHDSISARFRHGQHNKQPVEQSIQELADGPDWVDSMPAFVAVRLQGDIIVIFGNRRLYCCKEAYKLRRSDLHMKIIIHEFPSCHSIEDQGLRNVFKLRAIQAASTKCRGRDVKLNQRKRPCGW</sequence>
<dbReference type="AlphaFoldDB" id="A0A1Q9EBA3"/>
<gene>
    <name evidence="1" type="ORF">AK812_SmicGene12205</name>
</gene>
<protein>
    <submittedName>
        <fullName evidence="1">Uncharacterized protein</fullName>
    </submittedName>
</protein>
<proteinExistence type="predicted"/>